<sequence>MRTKIHKVLSVCQSHEAICIKKLSVTDLQKDTAPTKDPAVRWGLYKDSKKTALKTASSERRSCRTPWSPNDPVRPNDGLCEPLLAVTVSCCSEVFPSQNKLREGDPLLGNGITKQGRSDQRKERGGKHCCHSHMDFLEIPQKNQ</sequence>
<comment type="caution">
    <text evidence="2">The sequence shown here is derived from an EMBL/GenBank/DDBJ whole genome shotgun (WGS) entry which is preliminary data.</text>
</comment>
<evidence type="ECO:0000313" key="3">
    <source>
        <dbReference type="Proteomes" id="UP001219934"/>
    </source>
</evidence>
<feature type="non-terminal residue" evidence="2">
    <location>
        <position position="1"/>
    </location>
</feature>
<evidence type="ECO:0000256" key="1">
    <source>
        <dbReference type="SAM" id="MobiDB-lite"/>
    </source>
</evidence>
<proteinExistence type="predicted"/>
<dbReference type="EMBL" id="JAPTMU010000005">
    <property type="protein sequence ID" value="KAJ4943767.1"/>
    <property type="molecule type" value="Genomic_DNA"/>
</dbReference>
<keyword evidence="3" id="KW-1185">Reference proteome</keyword>
<organism evidence="2 3">
    <name type="scientific">Pogonophryne albipinna</name>
    <dbReference type="NCBI Taxonomy" id="1090488"/>
    <lineage>
        <taxon>Eukaryota</taxon>
        <taxon>Metazoa</taxon>
        <taxon>Chordata</taxon>
        <taxon>Craniata</taxon>
        <taxon>Vertebrata</taxon>
        <taxon>Euteleostomi</taxon>
        <taxon>Actinopterygii</taxon>
        <taxon>Neopterygii</taxon>
        <taxon>Teleostei</taxon>
        <taxon>Neoteleostei</taxon>
        <taxon>Acanthomorphata</taxon>
        <taxon>Eupercaria</taxon>
        <taxon>Perciformes</taxon>
        <taxon>Notothenioidei</taxon>
        <taxon>Pogonophryne</taxon>
    </lineage>
</organism>
<dbReference type="AlphaFoldDB" id="A0AAD6BHT6"/>
<reference evidence="2" key="1">
    <citation type="submission" date="2022-11" db="EMBL/GenBank/DDBJ databases">
        <title>Chromosome-level genome of Pogonophryne albipinna.</title>
        <authorList>
            <person name="Jo E."/>
        </authorList>
    </citation>
    <scope>NUCLEOTIDE SEQUENCE</scope>
    <source>
        <strain evidence="2">SGF0006</strain>
        <tissue evidence="2">Muscle</tissue>
    </source>
</reference>
<gene>
    <name evidence="2" type="ORF">JOQ06_006263</name>
</gene>
<name>A0AAD6BHT6_9TELE</name>
<feature type="region of interest" description="Disordered" evidence="1">
    <location>
        <begin position="105"/>
        <end position="127"/>
    </location>
</feature>
<accession>A0AAD6BHT6</accession>
<dbReference type="Proteomes" id="UP001219934">
    <property type="component" value="Unassembled WGS sequence"/>
</dbReference>
<evidence type="ECO:0000313" key="2">
    <source>
        <dbReference type="EMBL" id="KAJ4943767.1"/>
    </source>
</evidence>
<protein>
    <submittedName>
        <fullName evidence="2">Uncharacterized protein</fullName>
    </submittedName>
</protein>